<dbReference type="InterPro" id="IPR050188">
    <property type="entry name" value="RluA_PseudoU_synthase"/>
</dbReference>
<evidence type="ECO:0000256" key="2">
    <source>
        <dbReference type="ARBA" id="ARBA00023235"/>
    </source>
</evidence>
<accession>A0A1G7ZAV1</accession>
<dbReference type="OrthoDB" id="9807829at2"/>
<dbReference type="SUPFAM" id="SSF55174">
    <property type="entry name" value="Alpha-L RNA-binding motif"/>
    <property type="match status" value="1"/>
</dbReference>
<evidence type="ECO:0000256" key="3">
    <source>
        <dbReference type="PROSITE-ProRule" id="PRU00182"/>
    </source>
</evidence>
<gene>
    <name evidence="5" type="ORF">SAMN05421742_10454</name>
</gene>
<evidence type="ECO:0000313" key="5">
    <source>
        <dbReference type="EMBL" id="SDH05749.1"/>
    </source>
</evidence>
<dbReference type="Proteomes" id="UP000217076">
    <property type="component" value="Unassembled WGS sequence"/>
</dbReference>
<dbReference type="SUPFAM" id="SSF55120">
    <property type="entry name" value="Pseudouridine synthase"/>
    <property type="match status" value="1"/>
</dbReference>
<proteinExistence type="inferred from homology"/>
<dbReference type="PANTHER" id="PTHR21600">
    <property type="entry name" value="MITOCHONDRIAL RNA PSEUDOURIDINE SYNTHASE"/>
    <property type="match status" value="1"/>
</dbReference>
<dbReference type="PROSITE" id="PS50889">
    <property type="entry name" value="S4"/>
    <property type="match status" value="1"/>
</dbReference>
<dbReference type="STRING" id="83401.SAMN05421742_10454"/>
<dbReference type="CDD" id="cd00165">
    <property type="entry name" value="S4"/>
    <property type="match status" value="1"/>
</dbReference>
<comment type="similarity">
    <text evidence="1">Belongs to the pseudouridine synthase RluA family.</text>
</comment>
<feature type="domain" description="Pseudouridine synthase RsuA/RluA-like" evidence="4">
    <location>
        <begin position="101"/>
        <end position="255"/>
    </location>
</feature>
<dbReference type="InterPro" id="IPR006224">
    <property type="entry name" value="PsdUridine_synth_RluA-like_CS"/>
</dbReference>
<keyword evidence="3" id="KW-0694">RNA-binding</keyword>
<name>A0A1G7ZAV1_9PROT</name>
<dbReference type="EMBL" id="FNCV01000004">
    <property type="protein sequence ID" value="SDH05749.1"/>
    <property type="molecule type" value="Genomic_DNA"/>
</dbReference>
<evidence type="ECO:0000313" key="6">
    <source>
        <dbReference type="Proteomes" id="UP000217076"/>
    </source>
</evidence>
<dbReference type="InterPro" id="IPR036986">
    <property type="entry name" value="S4_RNA-bd_sf"/>
</dbReference>
<dbReference type="RefSeq" id="WP_092617647.1">
    <property type="nucleotide sequence ID" value="NZ_FNCV01000004.1"/>
</dbReference>
<dbReference type="CDD" id="cd02869">
    <property type="entry name" value="PseudoU_synth_RluA_like"/>
    <property type="match status" value="1"/>
</dbReference>
<organism evidence="5 6">
    <name type="scientific">Roseospirillum parvum</name>
    <dbReference type="NCBI Taxonomy" id="83401"/>
    <lineage>
        <taxon>Bacteria</taxon>
        <taxon>Pseudomonadati</taxon>
        <taxon>Pseudomonadota</taxon>
        <taxon>Alphaproteobacteria</taxon>
        <taxon>Rhodospirillales</taxon>
        <taxon>Rhodospirillaceae</taxon>
        <taxon>Roseospirillum</taxon>
    </lineage>
</organism>
<dbReference type="GO" id="GO:0003723">
    <property type="term" value="F:RNA binding"/>
    <property type="evidence" value="ECO:0007669"/>
    <property type="project" value="UniProtKB-KW"/>
</dbReference>
<dbReference type="AlphaFoldDB" id="A0A1G7ZAV1"/>
<sequence length="335" mass="35533">MAVKNVTVAAEEAEIRLDRWFRRHYPELPHGRLEKMLRKGEVRVDGGRAKAGQRLLAGQVVRVPPLPAATPAEARPAPPPRVSSADLDALEGAVLLKDRRLVALNKPAGLAVQGGTNTHRHLDGLLGPLAERLFGPGAPPLSLVHRLDRDTSGVLVLARDANSAAALARAFKSREAEKVYWALVVGRPRPAQGTIKGRLDKTPGGRGERVSVTEEGGKSALTDYTTLATTGQKLAWLALRPRTGRTHQLRAHTAQVLGTPILGDGKYGGADAHPGGIVPGKRLHLHARALRLPHPDGGTLTLTAPLPGHMAETFALLGLEAPGDDPFEPFAAADG</sequence>
<evidence type="ECO:0000259" key="4">
    <source>
        <dbReference type="Pfam" id="PF00849"/>
    </source>
</evidence>
<dbReference type="InterPro" id="IPR006145">
    <property type="entry name" value="PsdUridine_synth_RsuA/RluA"/>
</dbReference>
<protein>
    <submittedName>
        <fullName evidence="5">23S rRNA pseudouridine955/2504/2580 synthase</fullName>
    </submittedName>
</protein>
<dbReference type="PANTHER" id="PTHR21600:SF81">
    <property type="entry name" value="21S RRNA PSEUDOURIDINE(2819) SYNTHASE"/>
    <property type="match status" value="1"/>
</dbReference>
<dbReference type="PROSITE" id="PS01129">
    <property type="entry name" value="PSI_RLU"/>
    <property type="match status" value="1"/>
</dbReference>
<dbReference type="Pfam" id="PF00849">
    <property type="entry name" value="PseudoU_synth_2"/>
    <property type="match status" value="1"/>
</dbReference>
<reference evidence="6" key="1">
    <citation type="submission" date="2016-10" db="EMBL/GenBank/DDBJ databases">
        <authorList>
            <person name="Varghese N."/>
            <person name="Submissions S."/>
        </authorList>
    </citation>
    <scope>NUCLEOTIDE SEQUENCE [LARGE SCALE GENOMIC DNA]</scope>
    <source>
        <strain evidence="6">930I</strain>
    </source>
</reference>
<dbReference type="InterPro" id="IPR020103">
    <property type="entry name" value="PsdUridine_synth_cat_dom_sf"/>
</dbReference>
<dbReference type="GO" id="GO:0140098">
    <property type="term" value="F:catalytic activity, acting on RNA"/>
    <property type="evidence" value="ECO:0007669"/>
    <property type="project" value="UniProtKB-ARBA"/>
</dbReference>
<keyword evidence="6" id="KW-1185">Reference proteome</keyword>
<dbReference type="GO" id="GO:0000455">
    <property type="term" value="P:enzyme-directed rRNA pseudouridine synthesis"/>
    <property type="evidence" value="ECO:0007669"/>
    <property type="project" value="TreeGrafter"/>
</dbReference>
<dbReference type="Gene3D" id="3.10.290.10">
    <property type="entry name" value="RNA-binding S4 domain"/>
    <property type="match status" value="1"/>
</dbReference>
<keyword evidence="2" id="KW-0413">Isomerase</keyword>
<dbReference type="Gene3D" id="3.30.2350.10">
    <property type="entry name" value="Pseudouridine synthase"/>
    <property type="match status" value="1"/>
</dbReference>
<evidence type="ECO:0000256" key="1">
    <source>
        <dbReference type="ARBA" id="ARBA00010876"/>
    </source>
</evidence>
<dbReference type="GO" id="GO:0009982">
    <property type="term" value="F:pseudouridine synthase activity"/>
    <property type="evidence" value="ECO:0007669"/>
    <property type="project" value="InterPro"/>
</dbReference>